<dbReference type="InterPro" id="IPR008257">
    <property type="entry name" value="Pept_M19"/>
</dbReference>
<dbReference type="PANTHER" id="PTHR10443">
    <property type="entry name" value="MICROSOMAL DIPEPTIDASE"/>
    <property type="match status" value="1"/>
</dbReference>
<protein>
    <submittedName>
        <fullName evidence="2">Dipeptidase</fullName>
    </submittedName>
</protein>
<feature type="chain" id="PRO_5045967609" evidence="1">
    <location>
        <begin position="27"/>
        <end position="377"/>
    </location>
</feature>
<dbReference type="Pfam" id="PF01244">
    <property type="entry name" value="Peptidase_M19"/>
    <property type="match status" value="1"/>
</dbReference>
<proteinExistence type="predicted"/>
<dbReference type="PROSITE" id="PS51318">
    <property type="entry name" value="TAT"/>
    <property type="match status" value="1"/>
</dbReference>
<evidence type="ECO:0000313" key="2">
    <source>
        <dbReference type="EMBL" id="MFC5571299.1"/>
    </source>
</evidence>
<sequence length="377" mass="41442">MITRRRFLGSAGLVAMSAATGVPGLAAAPPRWPPYRQAMAIDGLGGVDYLMVPEDDPAAPAMLQHIRECGLTAVMMTAAPQGRFWFDDAAYHATRQRIDDWKARIDRHPDAMLLVRNRADLQQAHDSHRVGVILTFQGTESLGEDLDRIAQFHQQGVRVIQLTHNRRNLVGDGCMEPGNAGLSNYGHQVVERLNAQRIVVDLAHGSPRTIREGILASKAPVLIGHTGCRSLVDAPRLAWDAELKLLADRGGVAGMIFWPYIRAQGQQMAADVIRHIEHAIDVCGEDHVGIGTDLGISPIEVTPEFTRDNLEQIRGMIEDGIFAADRDPHLTLFPPDLNVPNRFEVLAAMLSARGHSDARIEKILGRNFARVMGEVWG</sequence>
<dbReference type="InterPro" id="IPR032466">
    <property type="entry name" value="Metal_Hydrolase"/>
</dbReference>
<evidence type="ECO:0000313" key="3">
    <source>
        <dbReference type="Proteomes" id="UP001596036"/>
    </source>
</evidence>
<comment type="caution">
    <text evidence="2">The sequence shown here is derived from an EMBL/GenBank/DDBJ whole genome shotgun (WGS) entry which is preliminary data.</text>
</comment>
<dbReference type="Gene3D" id="3.20.20.140">
    <property type="entry name" value="Metal-dependent hydrolases"/>
    <property type="match status" value="1"/>
</dbReference>
<evidence type="ECO:0000256" key="1">
    <source>
        <dbReference type="SAM" id="SignalP"/>
    </source>
</evidence>
<accession>A0ABW0SQL3</accession>
<dbReference type="PANTHER" id="PTHR10443:SF12">
    <property type="entry name" value="DIPEPTIDASE"/>
    <property type="match status" value="1"/>
</dbReference>
<dbReference type="InterPro" id="IPR006311">
    <property type="entry name" value="TAT_signal"/>
</dbReference>
<reference evidence="3" key="1">
    <citation type="journal article" date="2019" name="Int. J. Syst. Evol. Microbiol.">
        <title>The Global Catalogue of Microorganisms (GCM) 10K type strain sequencing project: providing services to taxonomists for standard genome sequencing and annotation.</title>
        <authorList>
            <consortium name="The Broad Institute Genomics Platform"/>
            <consortium name="The Broad Institute Genome Sequencing Center for Infectious Disease"/>
            <person name="Wu L."/>
            <person name="Ma J."/>
        </authorList>
    </citation>
    <scope>NUCLEOTIDE SEQUENCE [LARGE SCALE GENOMIC DNA]</scope>
    <source>
        <strain evidence="3">KACC 11407</strain>
    </source>
</reference>
<feature type="signal peptide" evidence="1">
    <location>
        <begin position="1"/>
        <end position="26"/>
    </location>
</feature>
<name>A0ABW0SQL3_9GAMM</name>
<gene>
    <name evidence="2" type="ORF">ACFPN1_14640</name>
</gene>
<dbReference type="PROSITE" id="PS51365">
    <property type="entry name" value="RENAL_DIPEPTIDASE_2"/>
    <property type="match status" value="1"/>
</dbReference>
<keyword evidence="3" id="KW-1185">Reference proteome</keyword>
<dbReference type="EMBL" id="JBHSNM010000007">
    <property type="protein sequence ID" value="MFC5571299.1"/>
    <property type="molecule type" value="Genomic_DNA"/>
</dbReference>
<dbReference type="RefSeq" id="WP_386755902.1">
    <property type="nucleotide sequence ID" value="NZ_JBHSNM010000007.1"/>
</dbReference>
<dbReference type="SUPFAM" id="SSF51556">
    <property type="entry name" value="Metallo-dependent hydrolases"/>
    <property type="match status" value="1"/>
</dbReference>
<organism evidence="2 3">
    <name type="scientific">Lysobacter yangpyeongensis</name>
    <dbReference type="NCBI Taxonomy" id="346182"/>
    <lineage>
        <taxon>Bacteria</taxon>
        <taxon>Pseudomonadati</taxon>
        <taxon>Pseudomonadota</taxon>
        <taxon>Gammaproteobacteria</taxon>
        <taxon>Lysobacterales</taxon>
        <taxon>Lysobacteraceae</taxon>
        <taxon>Lysobacter</taxon>
    </lineage>
</organism>
<keyword evidence="1" id="KW-0732">Signal</keyword>
<dbReference type="Proteomes" id="UP001596036">
    <property type="component" value="Unassembled WGS sequence"/>
</dbReference>